<feature type="domain" description="HhH-GPD" evidence="5">
    <location>
        <begin position="145"/>
        <end position="302"/>
    </location>
</feature>
<dbReference type="InterPro" id="IPR011257">
    <property type="entry name" value="DNA_glycosylase"/>
</dbReference>
<dbReference type="Pfam" id="PF06029">
    <property type="entry name" value="AlkA_N"/>
    <property type="match status" value="1"/>
</dbReference>
<dbReference type="SMART" id="SM00478">
    <property type="entry name" value="ENDO3c"/>
    <property type="match status" value="1"/>
</dbReference>
<dbReference type="InterPro" id="IPR010316">
    <property type="entry name" value="AlkA_N"/>
</dbReference>
<dbReference type="InterPro" id="IPR037046">
    <property type="entry name" value="AlkA_N_sf"/>
</dbReference>
<keyword evidence="3" id="KW-0227">DNA damage</keyword>
<dbReference type="GO" id="GO:0032993">
    <property type="term" value="C:protein-DNA complex"/>
    <property type="evidence" value="ECO:0007669"/>
    <property type="project" value="TreeGrafter"/>
</dbReference>
<evidence type="ECO:0000313" key="7">
    <source>
        <dbReference type="EMBL" id="AEW95062.1"/>
    </source>
</evidence>
<evidence type="ECO:0000313" key="8">
    <source>
        <dbReference type="Proteomes" id="UP000007842"/>
    </source>
</evidence>
<evidence type="ECO:0000259" key="5">
    <source>
        <dbReference type="SMART" id="SM00478"/>
    </source>
</evidence>
<dbReference type="HOGENOM" id="CLU_000445_72_3_11"/>
<dbReference type="PANTHER" id="PTHR43003">
    <property type="entry name" value="DNA-3-METHYLADENINE GLYCOSYLASE"/>
    <property type="match status" value="1"/>
</dbReference>
<dbReference type="GO" id="GO:0032131">
    <property type="term" value="F:alkylated DNA binding"/>
    <property type="evidence" value="ECO:0007669"/>
    <property type="project" value="TreeGrafter"/>
</dbReference>
<dbReference type="GO" id="GO:0043916">
    <property type="term" value="F:DNA-7-methylguanine glycosylase activity"/>
    <property type="evidence" value="ECO:0007669"/>
    <property type="project" value="TreeGrafter"/>
</dbReference>
<feature type="domain" description="DNA-3-methyladenine glycosylase AlkA N-terminal" evidence="6">
    <location>
        <begin position="19"/>
        <end position="135"/>
    </location>
</feature>
<dbReference type="KEGG" id="sct:SCAT_2707"/>
<proteinExistence type="predicted"/>
<evidence type="ECO:0000256" key="4">
    <source>
        <dbReference type="ARBA" id="ARBA00023204"/>
    </source>
</evidence>
<organism evidence="7 8">
    <name type="scientific">Streptantibioticus cattleyicolor (strain ATCC 35852 / DSM 46488 / JCM 4925 / NBRC 14057 / NRRL 8057)</name>
    <name type="common">Streptomyces cattleya</name>
    <dbReference type="NCBI Taxonomy" id="1003195"/>
    <lineage>
        <taxon>Bacteria</taxon>
        <taxon>Bacillati</taxon>
        <taxon>Actinomycetota</taxon>
        <taxon>Actinomycetes</taxon>
        <taxon>Kitasatosporales</taxon>
        <taxon>Streptomycetaceae</taxon>
        <taxon>Streptantibioticus</taxon>
    </lineage>
</organism>
<dbReference type="GO" id="GO:0005737">
    <property type="term" value="C:cytoplasm"/>
    <property type="evidence" value="ECO:0007669"/>
    <property type="project" value="TreeGrafter"/>
</dbReference>
<dbReference type="RefSeq" id="WP_014143444.1">
    <property type="nucleotide sequence ID" value="NC_016111.1"/>
</dbReference>
<dbReference type="KEGG" id="scy:SCATT_26910"/>
<dbReference type="AlphaFoldDB" id="F8K3E5"/>
<dbReference type="SUPFAM" id="SSF48150">
    <property type="entry name" value="DNA-glycosylase"/>
    <property type="match status" value="1"/>
</dbReference>
<evidence type="ECO:0000256" key="3">
    <source>
        <dbReference type="ARBA" id="ARBA00022763"/>
    </source>
</evidence>
<dbReference type="SUPFAM" id="SSF55945">
    <property type="entry name" value="TATA-box binding protein-like"/>
    <property type="match status" value="1"/>
</dbReference>
<accession>G8X2E6</accession>
<dbReference type="Gene3D" id="1.10.1670.10">
    <property type="entry name" value="Helix-hairpin-Helix base-excision DNA repair enzymes (C-terminal)"/>
    <property type="match status" value="1"/>
</dbReference>
<dbReference type="GO" id="GO:0008725">
    <property type="term" value="F:DNA-3-methyladenine glycosylase activity"/>
    <property type="evidence" value="ECO:0007669"/>
    <property type="project" value="TreeGrafter"/>
</dbReference>
<dbReference type="eggNOG" id="COG2169">
    <property type="taxonomic scope" value="Bacteria"/>
</dbReference>
<dbReference type="GO" id="GO:0006285">
    <property type="term" value="P:base-excision repair, AP site formation"/>
    <property type="evidence" value="ECO:0007669"/>
    <property type="project" value="TreeGrafter"/>
</dbReference>
<dbReference type="Gene3D" id="3.30.310.20">
    <property type="entry name" value="DNA-3-methyladenine glycosylase AlkA, N-terminal domain"/>
    <property type="match status" value="1"/>
</dbReference>
<protein>
    <recommendedName>
        <fullName evidence="2">DNA-3-methyladenine glycosylase II</fullName>
        <ecNumber evidence="2">3.2.2.21</ecNumber>
    </recommendedName>
</protein>
<dbReference type="InterPro" id="IPR003265">
    <property type="entry name" value="HhH-GPD_domain"/>
</dbReference>
<dbReference type="InterPro" id="IPR051912">
    <property type="entry name" value="Alkylbase_DNA_Glycosylase/TA"/>
</dbReference>
<dbReference type="eggNOG" id="COG0122">
    <property type="taxonomic scope" value="Bacteria"/>
</dbReference>
<dbReference type="PANTHER" id="PTHR43003:SF13">
    <property type="entry name" value="DNA-3-METHYLADENINE GLYCOSYLASE 2"/>
    <property type="match status" value="1"/>
</dbReference>
<keyword evidence="8" id="KW-1185">Reference proteome</keyword>
<dbReference type="CDD" id="cd00056">
    <property type="entry name" value="ENDO3c"/>
    <property type="match status" value="1"/>
</dbReference>
<dbReference type="Proteomes" id="UP000007842">
    <property type="component" value="Chromosome"/>
</dbReference>
<dbReference type="Gene3D" id="1.10.340.30">
    <property type="entry name" value="Hypothetical protein, domain 2"/>
    <property type="match status" value="1"/>
</dbReference>
<evidence type="ECO:0000256" key="2">
    <source>
        <dbReference type="ARBA" id="ARBA00012000"/>
    </source>
</evidence>
<sequence>MNDDEPQAEAVEDGPDGFRLRLAHRPPLDLPRLFRFLAARAVPGVEEYGSGTYRRVLTLPHGPGTVALTDGGEGYVTGRLRLADRRDLPVAVALCRRLLDLDTDPAAVTEALAGCPLLGPLRAAAPGLRSPGHVSPAELAVRALLGQQISVAGARTIAGRLTAAYGRPLPVADGGLTHEFPTAEALGTADPADLPMPTARKTALYALAGALASGEVVLDPDADPDEAESRLRALPGIGPWTASYIRMRALGDPDVFLATDLGVRHALERLGHPGDPANARRLAERWRPWRSYASHHLWSTLEPS</sequence>
<dbReference type="GO" id="GO:0006307">
    <property type="term" value="P:DNA alkylation repair"/>
    <property type="evidence" value="ECO:0007669"/>
    <property type="project" value="TreeGrafter"/>
</dbReference>
<dbReference type="InterPro" id="IPR023170">
    <property type="entry name" value="HhH_base_excis_C"/>
</dbReference>
<reference evidence="8" key="1">
    <citation type="submission" date="2011-12" db="EMBL/GenBank/DDBJ databases">
        <title>Complete genome sequence of Streptomyces cattleya strain DSM 46488.</title>
        <authorList>
            <person name="Ou H.-Y."/>
            <person name="Li P."/>
            <person name="Zhao C."/>
            <person name="O'Hagan D."/>
            <person name="Deng Z."/>
        </authorList>
    </citation>
    <scope>NUCLEOTIDE SEQUENCE [LARGE SCALE GENOMIC DNA]</scope>
    <source>
        <strain evidence="8">ATCC 35852 / DSM 46488 / JCM 4925 / NBRC 14057 / NRRL 8057</strain>
    </source>
</reference>
<keyword evidence="4" id="KW-0234">DNA repair</keyword>
<dbReference type="SMART" id="SM01009">
    <property type="entry name" value="AlkA_N"/>
    <property type="match status" value="1"/>
</dbReference>
<dbReference type="STRING" id="1003195.SCATT_26910"/>
<evidence type="ECO:0000259" key="6">
    <source>
        <dbReference type="SMART" id="SM01009"/>
    </source>
</evidence>
<gene>
    <name evidence="7" type="ordered locus">SCATT_26910</name>
</gene>
<accession>F8K3E5</accession>
<comment type="catalytic activity">
    <reaction evidence="1">
        <text>Hydrolysis of alkylated DNA, releasing 3-methyladenine, 3-methylguanine, 7-methylguanine and 7-methyladenine.</text>
        <dbReference type="EC" id="3.2.2.21"/>
    </reaction>
</comment>
<dbReference type="EC" id="3.2.2.21" evidence="2"/>
<name>F8K3E5_STREN</name>
<evidence type="ECO:0000256" key="1">
    <source>
        <dbReference type="ARBA" id="ARBA00000086"/>
    </source>
</evidence>
<dbReference type="PATRIC" id="fig|1003195.11.peg.4199"/>
<dbReference type="EMBL" id="CP003219">
    <property type="protein sequence ID" value="AEW95062.1"/>
    <property type="molecule type" value="Genomic_DNA"/>
</dbReference>